<dbReference type="EMBL" id="JAGSXH010000013">
    <property type="protein sequence ID" value="MBS2962619.1"/>
    <property type="molecule type" value="Genomic_DNA"/>
</dbReference>
<gene>
    <name evidence="1" type="ORF">KGA66_06140</name>
</gene>
<comment type="caution">
    <text evidence="1">The sequence shown here is derived from an EMBL/GenBank/DDBJ whole genome shotgun (WGS) entry which is preliminary data.</text>
</comment>
<sequence length="158" mass="17331">MYQSRAYDDEHGEPVVVLVTTGTHDVSRLVQLLQGRLAVCEHIGVADRVLRQVRRHAGGRAALALLKAHGGPDFTGDVEHPASWADPATGRCYDLTRTYLDQAGDAWMVTGWLHRPSGVRIPAMSWETDNEDAFLDIPLPHVETSFGPLRPAEAEAVV</sequence>
<dbReference type="RefSeq" id="WP_211465480.1">
    <property type="nucleotide sequence ID" value="NZ_JAGSXH010000013.1"/>
</dbReference>
<dbReference type="AlphaFoldDB" id="A0A8J8BDB2"/>
<dbReference type="Proteomes" id="UP000677913">
    <property type="component" value="Unassembled WGS sequence"/>
</dbReference>
<dbReference type="NCBIfam" id="NF038082">
    <property type="entry name" value="phiSA1p31"/>
    <property type="match status" value="1"/>
</dbReference>
<keyword evidence="2" id="KW-1185">Reference proteome</keyword>
<name>A0A8J8BDB2_9ACTN</name>
<proteinExistence type="predicted"/>
<evidence type="ECO:0000313" key="2">
    <source>
        <dbReference type="Proteomes" id="UP000677913"/>
    </source>
</evidence>
<protein>
    <submittedName>
        <fullName evidence="1">PhiSA1p31-related protein</fullName>
    </submittedName>
</protein>
<organism evidence="1 2">
    <name type="scientific">Actinocrinis puniceicyclus</name>
    <dbReference type="NCBI Taxonomy" id="977794"/>
    <lineage>
        <taxon>Bacteria</taxon>
        <taxon>Bacillati</taxon>
        <taxon>Actinomycetota</taxon>
        <taxon>Actinomycetes</taxon>
        <taxon>Catenulisporales</taxon>
        <taxon>Actinospicaceae</taxon>
        <taxon>Actinocrinis</taxon>
    </lineage>
</organism>
<accession>A0A8J8BDB2</accession>
<reference evidence="1" key="1">
    <citation type="submission" date="2021-04" db="EMBL/GenBank/DDBJ databases">
        <title>Genome based classification of Actinospica acidithermotolerans sp. nov., an actinobacterium isolated from an Indonesian hot spring.</title>
        <authorList>
            <person name="Kusuma A.B."/>
            <person name="Putra K.E."/>
            <person name="Nafisah S."/>
            <person name="Loh J."/>
            <person name="Nouioui I."/>
            <person name="Goodfellow M."/>
        </authorList>
    </citation>
    <scope>NUCLEOTIDE SEQUENCE</scope>
    <source>
        <strain evidence="1">DSM 45618</strain>
    </source>
</reference>
<evidence type="ECO:0000313" key="1">
    <source>
        <dbReference type="EMBL" id="MBS2962619.1"/>
    </source>
</evidence>